<feature type="compositionally biased region" description="Basic and acidic residues" evidence="3">
    <location>
        <begin position="648"/>
        <end position="671"/>
    </location>
</feature>
<dbReference type="InterPro" id="IPR011993">
    <property type="entry name" value="PH-like_dom_sf"/>
</dbReference>
<reference evidence="6" key="3">
    <citation type="journal article" date="2018" name="Mol. Plant Microbe Interact.">
        <title>Genome sequence resources for the wheat stripe rust pathogen (Puccinia striiformis f. sp. tritici) and the barley stripe rust pathogen (Puccinia striiformis f. sp. hordei).</title>
        <authorList>
            <person name="Xia C."/>
            <person name="Wang M."/>
            <person name="Yin C."/>
            <person name="Cornejo O.E."/>
            <person name="Hulbert S.H."/>
            <person name="Chen X."/>
        </authorList>
    </citation>
    <scope>NUCLEOTIDE SEQUENCE [LARGE SCALE GENOMIC DNA]</scope>
    <source>
        <strain evidence="6">93TX-2</strain>
    </source>
</reference>
<evidence type="ECO:0000313" key="6">
    <source>
        <dbReference type="Proteomes" id="UP000238274"/>
    </source>
</evidence>
<evidence type="ECO:0000259" key="4">
    <source>
        <dbReference type="PROSITE" id="PS50010"/>
    </source>
</evidence>
<reference evidence="5 6" key="1">
    <citation type="submission" date="2017-12" db="EMBL/GenBank/DDBJ databases">
        <title>Gene loss provides genomic basis for host adaptation in cereal stripe rust fungi.</title>
        <authorList>
            <person name="Xia C."/>
        </authorList>
    </citation>
    <scope>NUCLEOTIDE SEQUENCE [LARGE SCALE GENOMIC DNA]</scope>
    <source>
        <strain evidence="5 6">93TX-2</strain>
    </source>
</reference>
<dbReference type="PROSITE" id="PS50010">
    <property type="entry name" value="DH_2"/>
    <property type="match status" value="1"/>
</dbReference>
<sequence>MDSARLSQELSSDSDSEDQHQFNPNSQRLQFLAAAGLVQRPITQRQQELPPPPPPDSTTNPTPSISFQTCPIPTQDTSPTRPHAPAENDPLSKMEAAFARYLNIQQDQPCTSGLSVSAPRQASRTRNASQSVSGHRPSSEQLKSARTPCQNWNTSSSHRPSSSGSAPPSTTNHIGFRSWLSGISKSVSTANTPSGLTWLPDRRQSSSSSSSSSGPSARFTHHSPDARRPSVSGPIHTVDELPEPRRPSVASNLALPSTIPSSHVDGHHGTRTWSSMIDPTILSQYTEKEKNRQEAIYELIKTESSFVESCEILTQVYYQELEPILGMRAMAIIFGNIEDIMLFGTTFLSALEERKQLDSLSIGFHHIQNVGDIWWIICRVLKSSNRIVRIKLMLLELLFILNLILKGLEFEHYLLQPMQRLTRYPLLISQIIKFTEEESQDYVRLNHALQKVQQVLVATNEAIREQEHEIALATLSEQLMIPGSDAKLNLATMTRFVGPRRLIREGVLTKPRSRKTFRAYLFNDFFLLAKTTITGGGGGGVVVGILESVVTVPVTVVTVIIPIKTKKSQSIQMVMYRAPMALEECQLIPGKDDLSFTIVHHNESFSLKVPDGNIRSCLAWINDFKTARKNVFKALATRKSKRASWTTNEEKNEDEPTRLENSRKNKTERNHLYPPDYLNNTSSSIIQSHTDPLNMLLLQNSSSSSGLSSLNRSSIRLMM</sequence>
<reference evidence="6" key="2">
    <citation type="journal article" date="2018" name="BMC Genomics">
        <title>Genomic insights into host adaptation between the wheat stripe rust pathogen (Puccinia striiformis f. sp. tritici) and the barley stripe rust pathogen (Puccinia striiformis f. sp. hordei).</title>
        <authorList>
            <person name="Xia C."/>
            <person name="Wang M."/>
            <person name="Yin C."/>
            <person name="Cornejo O.E."/>
            <person name="Hulbert S.H."/>
            <person name="Chen X."/>
        </authorList>
    </citation>
    <scope>NUCLEOTIDE SEQUENCE [LARGE SCALE GENOMIC DNA]</scope>
    <source>
        <strain evidence="6">93TX-2</strain>
    </source>
</reference>
<dbReference type="PANTHER" id="PTHR46006:SF6">
    <property type="entry name" value="INTERSECTIN-2 ISOFORM X1"/>
    <property type="match status" value="1"/>
</dbReference>
<dbReference type="SMART" id="SM00325">
    <property type="entry name" value="RhoGEF"/>
    <property type="match status" value="1"/>
</dbReference>
<dbReference type="SUPFAM" id="SSF48065">
    <property type="entry name" value="DBL homology domain (DH-domain)"/>
    <property type="match status" value="1"/>
</dbReference>
<dbReference type="SUPFAM" id="SSF50729">
    <property type="entry name" value="PH domain-like"/>
    <property type="match status" value="1"/>
</dbReference>
<dbReference type="InterPro" id="IPR000219">
    <property type="entry name" value="DH_dom"/>
</dbReference>
<feature type="compositionally biased region" description="Polar residues" evidence="3">
    <location>
        <begin position="139"/>
        <end position="153"/>
    </location>
</feature>
<dbReference type="GO" id="GO:0005085">
    <property type="term" value="F:guanyl-nucleotide exchange factor activity"/>
    <property type="evidence" value="ECO:0007669"/>
    <property type="project" value="InterPro"/>
</dbReference>
<comment type="subcellular location">
    <subcellularLocation>
        <location evidence="1">Cytoplasm</location>
    </subcellularLocation>
</comment>
<feature type="region of interest" description="Disordered" evidence="3">
    <location>
        <begin position="190"/>
        <end position="271"/>
    </location>
</feature>
<dbReference type="VEuPathDB" id="FungiDB:PSHT_07274"/>
<protein>
    <recommendedName>
        <fullName evidence="4">DH domain-containing protein</fullName>
    </recommendedName>
</protein>
<name>A0A2S4VZF9_9BASI</name>
<dbReference type="InterPro" id="IPR035899">
    <property type="entry name" value="DBL_dom_sf"/>
</dbReference>
<feature type="compositionally biased region" description="Polar residues" evidence="3">
    <location>
        <begin position="249"/>
        <end position="261"/>
    </location>
</feature>
<feature type="region of interest" description="Disordered" evidence="3">
    <location>
        <begin position="1"/>
        <end position="170"/>
    </location>
</feature>
<dbReference type="Gene3D" id="2.30.29.30">
    <property type="entry name" value="Pleckstrin-homology domain (PH domain)/Phosphotyrosine-binding domain (PTB)"/>
    <property type="match status" value="1"/>
</dbReference>
<comment type="caution">
    <text evidence="5">The sequence shown here is derived from an EMBL/GenBank/DDBJ whole genome shotgun (WGS) entry which is preliminary data.</text>
</comment>
<accession>A0A2S4VZF9</accession>
<keyword evidence="2" id="KW-0963">Cytoplasm</keyword>
<feature type="domain" description="DH" evidence="4">
    <location>
        <begin position="291"/>
        <end position="462"/>
    </location>
</feature>
<gene>
    <name evidence="5" type="ORF">PSHT_07274</name>
</gene>
<dbReference type="GO" id="GO:0005737">
    <property type="term" value="C:cytoplasm"/>
    <property type="evidence" value="ECO:0007669"/>
    <property type="project" value="UniProtKB-SubCell"/>
</dbReference>
<feature type="region of interest" description="Disordered" evidence="3">
    <location>
        <begin position="642"/>
        <end position="677"/>
    </location>
</feature>
<dbReference type="Pfam" id="PF16652">
    <property type="entry name" value="PH_13"/>
    <property type="match status" value="1"/>
</dbReference>
<keyword evidence="6" id="KW-1185">Reference proteome</keyword>
<dbReference type="OrthoDB" id="2507150at2759"/>
<dbReference type="Proteomes" id="UP000238274">
    <property type="component" value="Unassembled WGS sequence"/>
</dbReference>
<feature type="compositionally biased region" description="Polar residues" evidence="3">
    <location>
        <begin position="67"/>
        <end position="80"/>
    </location>
</feature>
<dbReference type="AlphaFoldDB" id="A0A2S4VZF9"/>
<feature type="compositionally biased region" description="Basic and acidic residues" evidence="3">
    <location>
        <begin position="237"/>
        <end position="246"/>
    </location>
</feature>
<evidence type="ECO:0000256" key="1">
    <source>
        <dbReference type="ARBA" id="ARBA00004496"/>
    </source>
</evidence>
<dbReference type="VEuPathDB" id="FungiDB:PSTT_02510"/>
<organism evidence="5 6">
    <name type="scientific">Puccinia striiformis</name>
    <dbReference type="NCBI Taxonomy" id="27350"/>
    <lineage>
        <taxon>Eukaryota</taxon>
        <taxon>Fungi</taxon>
        <taxon>Dikarya</taxon>
        <taxon>Basidiomycota</taxon>
        <taxon>Pucciniomycotina</taxon>
        <taxon>Pucciniomycetes</taxon>
        <taxon>Pucciniales</taxon>
        <taxon>Pucciniaceae</taxon>
        <taxon>Puccinia</taxon>
    </lineage>
</organism>
<dbReference type="CDD" id="cd00160">
    <property type="entry name" value="RhoGEF"/>
    <property type="match status" value="1"/>
</dbReference>
<proteinExistence type="predicted"/>
<feature type="compositionally biased region" description="Low complexity" evidence="3">
    <location>
        <begin position="154"/>
        <end position="170"/>
    </location>
</feature>
<dbReference type="Pfam" id="PF00621">
    <property type="entry name" value="RhoGEF"/>
    <property type="match status" value="1"/>
</dbReference>
<dbReference type="EMBL" id="PKSM01000088">
    <property type="protein sequence ID" value="POW14889.1"/>
    <property type="molecule type" value="Genomic_DNA"/>
</dbReference>
<dbReference type="Gene3D" id="1.20.900.10">
    <property type="entry name" value="Dbl homology (DH) domain"/>
    <property type="match status" value="2"/>
</dbReference>
<feature type="non-terminal residue" evidence="5">
    <location>
        <position position="719"/>
    </location>
</feature>
<dbReference type="GO" id="GO:0035025">
    <property type="term" value="P:positive regulation of Rho protein signal transduction"/>
    <property type="evidence" value="ECO:0007669"/>
    <property type="project" value="TreeGrafter"/>
</dbReference>
<evidence type="ECO:0000313" key="5">
    <source>
        <dbReference type="EMBL" id="POW14889.1"/>
    </source>
</evidence>
<dbReference type="InterPro" id="IPR001849">
    <property type="entry name" value="PH_domain"/>
</dbReference>
<evidence type="ECO:0000256" key="2">
    <source>
        <dbReference type="ARBA" id="ARBA00022490"/>
    </source>
</evidence>
<feature type="compositionally biased region" description="Low complexity" evidence="3">
    <location>
        <begin position="1"/>
        <end position="13"/>
    </location>
</feature>
<dbReference type="InterPro" id="IPR051480">
    <property type="entry name" value="Endocytic_GEF_Adapter"/>
</dbReference>
<evidence type="ECO:0000256" key="3">
    <source>
        <dbReference type="SAM" id="MobiDB-lite"/>
    </source>
</evidence>
<feature type="compositionally biased region" description="Low complexity" evidence="3">
    <location>
        <begin position="57"/>
        <end position="66"/>
    </location>
</feature>
<dbReference type="PANTHER" id="PTHR46006">
    <property type="entry name" value="RHO GUANINE NUCLEOTIDE EXCHANGE FACTOR AT 64C, ISOFORM A"/>
    <property type="match status" value="1"/>
</dbReference>
<feature type="compositionally biased region" description="Polar residues" evidence="3">
    <location>
        <begin position="103"/>
        <end position="133"/>
    </location>
</feature>